<dbReference type="SUPFAM" id="SSF88713">
    <property type="entry name" value="Glycoside hydrolase/deacetylase"/>
    <property type="match status" value="1"/>
</dbReference>
<dbReference type="Pfam" id="PF01522">
    <property type="entry name" value="Polysacc_deac_1"/>
    <property type="match status" value="1"/>
</dbReference>
<dbReference type="CDD" id="cd10917">
    <property type="entry name" value="CE4_NodB_like_6s_7s"/>
    <property type="match status" value="1"/>
</dbReference>
<accession>A0A363NSX3</accession>
<keyword evidence="5" id="KW-1185">Reference proteome</keyword>
<dbReference type="InterPro" id="IPR011330">
    <property type="entry name" value="Glyco_hydro/deAcase_b/a-brl"/>
</dbReference>
<keyword evidence="1" id="KW-0479">Metal-binding</keyword>
<dbReference type="GO" id="GO:0046872">
    <property type="term" value="F:metal ion binding"/>
    <property type="evidence" value="ECO:0007669"/>
    <property type="project" value="UniProtKB-KW"/>
</dbReference>
<dbReference type="GO" id="GO:0016810">
    <property type="term" value="F:hydrolase activity, acting on carbon-nitrogen (but not peptide) bonds"/>
    <property type="evidence" value="ECO:0007669"/>
    <property type="project" value="InterPro"/>
</dbReference>
<evidence type="ECO:0000313" key="5">
    <source>
        <dbReference type="Proteomes" id="UP000250831"/>
    </source>
</evidence>
<dbReference type="InterPro" id="IPR050248">
    <property type="entry name" value="Polysacc_deacetylase_ArnD"/>
</dbReference>
<comment type="caution">
    <text evidence="4">The sequence shown here is derived from an EMBL/GenBank/DDBJ whole genome shotgun (WGS) entry which is preliminary data.</text>
</comment>
<dbReference type="PROSITE" id="PS51677">
    <property type="entry name" value="NODB"/>
    <property type="match status" value="1"/>
</dbReference>
<dbReference type="GO" id="GO:0005975">
    <property type="term" value="P:carbohydrate metabolic process"/>
    <property type="evidence" value="ECO:0007669"/>
    <property type="project" value="InterPro"/>
</dbReference>
<dbReference type="EMBL" id="QCXX01000003">
    <property type="protein sequence ID" value="PUV23869.1"/>
    <property type="molecule type" value="Genomic_DNA"/>
</dbReference>
<protein>
    <submittedName>
        <fullName evidence="4">Polysaccharide deacetylase family protein</fullName>
    </submittedName>
</protein>
<evidence type="ECO:0000256" key="1">
    <source>
        <dbReference type="ARBA" id="ARBA00022723"/>
    </source>
</evidence>
<sequence>MYFVKSPFFLRWLYPRSIWHMPRSEKKVYLTFDDGPIPEITPFILDILKKYQVKATFFCVGENIKKNPHLFQRILQEGHQVGNHTYNHLKGWDIDDDSYIDNVAQCQELTQTDLFRPPYAKAKKSQLKKLYNNYRVVMWDVMSGDFDQSLSPEKCLQNVIPNIQNGSVIIFHDNIKAIPRVEYALPKTIEFLLANQYQIERFE</sequence>
<proteinExistence type="predicted"/>
<dbReference type="PANTHER" id="PTHR10587:SF133">
    <property type="entry name" value="CHITIN DEACETYLASE 1-RELATED"/>
    <property type="match status" value="1"/>
</dbReference>
<reference evidence="4 5" key="1">
    <citation type="submission" date="2018-04" db="EMBL/GenBank/DDBJ databases">
        <title>Sphingobacterium sp. M46 Genome.</title>
        <authorList>
            <person name="Cheng J."/>
            <person name="Li Y."/>
        </authorList>
    </citation>
    <scope>NUCLEOTIDE SEQUENCE [LARGE SCALE GENOMIC DNA]</scope>
    <source>
        <strain evidence="4 5">M46</strain>
    </source>
</reference>
<dbReference type="GO" id="GO:0016020">
    <property type="term" value="C:membrane"/>
    <property type="evidence" value="ECO:0007669"/>
    <property type="project" value="TreeGrafter"/>
</dbReference>
<feature type="domain" description="NodB homology" evidence="3">
    <location>
        <begin position="26"/>
        <end position="92"/>
    </location>
</feature>
<dbReference type="PANTHER" id="PTHR10587">
    <property type="entry name" value="GLYCOSYL TRANSFERASE-RELATED"/>
    <property type="match status" value="1"/>
</dbReference>
<dbReference type="AlphaFoldDB" id="A0A363NSX3"/>
<dbReference type="Gene3D" id="3.20.20.370">
    <property type="entry name" value="Glycoside hydrolase/deacetylase"/>
    <property type="match status" value="1"/>
</dbReference>
<dbReference type="Proteomes" id="UP000250831">
    <property type="component" value="Unassembled WGS sequence"/>
</dbReference>
<name>A0A363NSX3_9SPHI</name>
<evidence type="ECO:0000256" key="2">
    <source>
        <dbReference type="ARBA" id="ARBA00022801"/>
    </source>
</evidence>
<evidence type="ECO:0000313" key="4">
    <source>
        <dbReference type="EMBL" id="PUV23869.1"/>
    </source>
</evidence>
<dbReference type="InterPro" id="IPR002509">
    <property type="entry name" value="NODB_dom"/>
</dbReference>
<dbReference type="RefSeq" id="WP_108633798.1">
    <property type="nucleotide sequence ID" value="NZ_QCXX01000003.1"/>
</dbReference>
<dbReference type="OrthoDB" id="9812065at2"/>
<evidence type="ECO:0000259" key="3">
    <source>
        <dbReference type="PROSITE" id="PS51677"/>
    </source>
</evidence>
<gene>
    <name evidence="4" type="ORF">DCO56_10810</name>
</gene>
<keyword evidence="2" id="KW-0378">Hydrolase</keyword>
<organism evidence="4 5">
    <name type="scientific">Sphingobacterium athyrii</name>
    <dbReference type="NCBI Taxonomy" id="2152717"/>
    <lineage>
        <taxon>Bacteria</taxon>
        <taxon>Pseudomonadati</taxon>
        <taxon>Bacteroidota</taxon>
        <taxon>Sphingobacteriia</taxon>
        <taxon>Sphingobacteriales</taxon>
        <taxon>Sphingobacteriaceae</taxon>
        <taxon>Sphingobacterium</taxon>
    </lineage>
</organism>